<feature type="compositionally biased region" description="Polar residues" evidence="9">
    <location>
        <begin position="76"/>
        <end position="95"/>
    </location>
</feature>
<dbReference type="InterPro" id="IPR001876">
    <property type="entry name" value="Znf_RanBP2"/>
</dbReference>
<feature type="compositionally biased region" description="Gly residues" evidence="9">
    <location>
        <begin position="808"/>
        <end position="819"/>
    </location>
</feature>
<dbReference type="SUPFAM" id="SSF90209">
    <property type="entry name" value="Ran binding protein zinc finger-like"/>
    <property type="match status" value="1"/>
</dbReference>
<dbReference type="InterPro" id="IPR036443">
    <property type="entry name" value="Znf_RanBP2_sf"/>
</dbReference>
<evidence type="ECO:0000259" key="10">
    <source>
        <dbReference type="PROSITE" id="PS50199"/>
    </source>
</evidence>
<evidence type="ECO:0000256" key="4">
    <source>
        <dbReference type="ARBA" id="ARBA00022833"/>
    </source>
</evidence>
<comment type="subcellular location">
    <subcellularLocation>
        <location evidence="1">Nucleus</location>
    </subcellularLocation>
</comment>
<keyword evidence="5" id="KW-0694">RNA-binding</keyword>
<dbReference type="EMBL" id="HBIR01014705">
    <property type="protein sequence ID" value="CAE0539294.1"/>
    <property type="molecule type" value="Transcribed_RNA"/>
</dbReference>
<dbReference type="SMART" id="SM00547">
    <property type="entry name" value="ZnF_RBZ"/>
    <property type="match status" value="1"/>
</dbReference>
<dbReference type="GO" id="GO:0008270">
    <property type="term" value="F:zinc ion binding"/>
    <property type="evidence" value="ECO:0007669"/>
    <property type="project" value="UniProtKB-KW"/>
</dbReference>
<feature type="region of interest" description="Disordered" evidence="9">
    <location>
        <begin position="275"/>
        <end position="309"/>
    </location>
</feature>
<keyword evidence="4" id="KW-0862">Zinc</keyword>
<keyword evidence="3 7" id="KW-0863">Zinc-finger</keyword>
<name>A0A7S3RZ09_EMIHU</name>
<dbReference type="Pfam" id="PF00641">
    <property type="entry name" value="Zn_ribbon_RanBP"/>
    <property type="match status" value="1"/>
</dbReference>
<proteinExistence type="predicted"/>
<sequence length="1367" mass="144635">MEFDQRHAHNGACQGGEVGKTLEQLLANSGDVHLLSKSLPPAEVKPPPLPLPCFSSGGIDAASSRSSSDLTSHAAPSSTGTSGFLNLPSVSPQSSLGAPPVLPLPPGALPGALPGAMLPGVLPPRAGAGSPEQWSEEQQQAKEDQEFLGALAYLTIDGQPRDAASPLAPGSEEPPRGSCGANGTQASQQQAQMEALMLSQEVASQKAQAQQAQIEAERMALTEAASVAERQRAEAEATIAVQQARLAELNALTQQAQHVGRPQPPLPLGAAPADALQLQQQGQPSPPAAGGPFAAPPAPPLGQQFSAGGGAVAPQFPHYPMATCNPCDTACAPCACNGVMGAQSLGGAQPPLPPQSFPPGPLAPYMAGQGADPGWRGQQQQRINNGPPPNAMQQMAPPLPSMPPPMQQQPVVCEFCGRWLSEMALDQGNHMCDEFWAYNAEFQSTGSKCALLVGGVQHLKVEHLNSFAARFPSTRRVRHGASFAEFNGLFVLGDEQTQTQALRLLMNCGVRTIPLGHAAMWRCLHVQLAPGNSPQRVGQAEQILQNQLLRAMEQNRNSDGSGSNQATGALAPPMGLGGMGRGKAAADAWALRAKEAKRRADPAAQQQMSAQQRFLQGPPLPPGGNGPGSAPGDWKCPNCGNINFAFREKCNRCNMPRPGAKLYGPMAAAERRICPYTVMLMRVPSHASEPQVAEALLVFGEVAPGGIKFHRQGAKFKQQRRGRIPPEGLALHAFCRFVRPASASAALQQGEIFILGQSVQINPAFMRGALPPEMSGGVGMPPMPPMPPLPHEQQGGGDWGRPPAPGGFQNGGGGFSNGGGGGFPNGLCAGGPGGQSWPGAIGNLLDEHDGQGREMMPSVAPMADGESKVGELPSFLAVLFQALWFLEPFRQQVGAMPRGNDPIVNGVQMLRSSLFGQRTAAPLALLRAALAPRIIETARAQICSVGDASECFEAALSVLSEANDQRFVSCLEQHFRMGIMEMCECTCGELLEPMSYKQCATYVSVPTVLMREGTSLTSQLATVVGPGCPVANCGSRMHIQRYLMQPMPSVITVALVWDAAVASDVGAVLQRVELQLEVHRAFKGITSNVQASLRGMMCKNGAPRPAEAFLGGWRTSRDVSTTSLVRHQALRVLPRRNAANLAVVRRFQPRAHWRGLGRGCRALRLPLVPALVPVLHGPALSVALDVSAVWPAPKLPSYCLVGATLIFALPLLVSSLLPLTRVRGCRRPHAACGCSPRLRRHPSPYRRHGYRRCLHCLLVAGRSSACPLLSRVVSTAPMPCDMLPECCYSAQRGSRDAVCRCPVWGLRTSRMIVAPCSSVSHARAVPVSRLSLLWLSRSSVFCRAGGASRSVVRCVRGCVLVACARLD</sequence>
<evidence type="ECO:0000256" key="3">
    <source>
        <dbReference type="ARBA" id="ARBA00022771"/>
    </source>
</evidence>
<feature type="region of interest" description="Disordered" evidence="9">
    <location>
        <begin position="775"/>
        <end position="819"/>
    </location>
</feature>
<gene>
    <name evidence="11" type="ORF">EHUX00137_LOCUS10872</name>
</gene>
<evidence type="ECO:0000313" key="11">
    <source>
        <dbReference type="EMBL" id="CAE0539294.1"/>
    </source>
</evidence>
<feature type="compositionally biased region" description="Low complexity" evidence="9">
    <location>
        <begin position="60"/>
        <end position="75"/>
    </location>
</feature>
<dbReference type="InterPro" id="IPR034870">
    <property type="entry name" value="TET_fam"/>
</dbReference>
<feature type="region of interest" description="Disordered" evidence="9">
    <location>
        <begin position="60"/>
        <end position="95"/>
    </location>
</feature>
<evidence type="ECO:0000256" key="8">
    <source>
        <dbReference type="SAM" id="Coils"/>
    </source>
</evidence>
<feature type="region of interest" description="Disordered" evidence="9">
    <location>
        <begin position="595"/>
        <end position="629"/>
    </location>
</feature>
<organism evidence="11">
    <name type="scientific">Emiliania huxleyi</name>
    <name type="common">Coccolithophore</name>
    <name type="synonym">Pontosphaera huxleyi</name>
    <dbReference type="NCBI Taxonomy" id="2903"/>
    <lineage>
        <taxon>Eukaryota</taxon>
        <taxon>Haptista</taxon>
        <taxon>Haptophyta</taxon>
        <taxon>Prymnesiophyceae</taxon>
        <taxon>Isochrysidales</taxon>
        <taxon>Noelaerhabdaceae</taxon>
        <taxon>Emiliania</taxon>
    </lineage>
</organism>
<feature type="coiled-coil region" evidence="8">
    <location>
        <begin position="204"/>
        <end position="252"/>
    </location>
</feature>
<feature type="region of interest" description="Disordered" evidence="9">
    <location>
        <begin position="160"/>
        <end position="192"/>
    </location>
</feature>
<dbReference type="PROSITE" id="PS01358">
    <property type="entry name" value="ZF_RANBP2_1"/>
    <property type="match status" value="1"/>
</dbReference>
<dbReference type="PROSITE" id="PS50199">
    <property type="entry name" value="ZF_RANBP2_2"/>
    <property type="match status" value="1"/>
</dbReference>
<dbReference type="GO" id="GO:0006355">
    <property type="term" value="P:regulation of DNA-templated transcription"/>
    <property type="evidence" value="ECO:0007669"/>
    <property type="project" value="InterPro"/>
</dbReference>
<dbReference type="PANTHER" id="PTHR23238">
    <property type="entry name" value="RNA BINDING PROTEIN"/>
    <property type="match status" value="1"/>
</dbReference>
<protein>
    <recommendedName>
        <fullName evidence="10">RanBP2-type domain-containing protein</fullName>
    </recommendedName>
</protein>
<evidence type="ECO:0000256" key="7">
    <source>
        <dbReference type="PROSITE-ProRule" id="PRU00322"/>
    </source>
</evidence>
<evidence type="ECO:0000256" key="5">
    <source>
        <dbReference type="ARBA" id="ARBA00022884"/>
    </source>
</evidence>
<keyword evidence="6" id="KW-0539">Nucleus</keyword>
<reference evidence="11" key="1">
    <citation type="submission" date="2021-01" db="EMBL/GenBank/DDBJ databases">
        <authorList>
            <person name="Corre E."/>
            <person name="Pelletier E."/>
            <person name="Niang G."/>
            <person name="Scheremetjew M."/>
            <person name="Finn R."/>
            <person name="Kale V."/>
            <person name="Holt S."/>
            <person name="Cochrane G."/>
            <person name="Meng A."/>
            <person name="Brown T."/>
            <person name="Cohen L."/>
        </authorList>
    </citation>
    <scope>NUCLEOTIDE SEQUENCE</scope>
    <source>
        <strain evidence="11">379</strain>
    </source>
</reference>
<feature type="compositionally biased region" description="Pro residues" evidence="9">
    <location>
        <begin position="781"/>
        <end position="790"/>
    </location>
</feature>
<evidence type="ECO:0000256" key="2">
    <source>
        <dbReference type="ARBA" id="ARBA00022723"/>
    </source>
</evidence>
<feature type="domain" description="RanBP2-type" evidence="10">
    <location>
        <begin position="630"/>
        <end position="659"/>
    </location>
</feature>
<dbReference type="GO" id="GO:0005634">
    <property type="term" value="C:nucleus"/>
    <property type="evidence" value="ECO:0007669"/>
    <property type="project" value="UniProtKB-SubCell"/>
</dbReference>
<dbReference type="GO" id="GO:0003723">
    <property type="term" value="F:RNA binding"/>
    <property type="evidence" value="ECO:0007669"/>
    <property type="project" value="UniProtKB-KW"/>
</dbReference>
<evidence type="ECO:0000256" key="6">
    <source>
        <dbReference type="ARBA" id="ARBA00023242"/>
    </source>
</evidence>
<dbReference type="Gene3D" id="4.10.1060.10">
    <property type="entry name" value="Zinc finger, RanBP2-type"/>
    <property type="match status" value="1"/>
</dbReference>
<keyword evidence="2" id="KW-0479">Metal-binding</keyword>
<accession>A0A7S3RZ09</accession>
<feature type="compositionally biased region" description="Polar residues" evidence="9">
    <location>
        <begin position="604"/>
        <end position="614"/>
    </location>
</feature>
<evidence type="ECO:0000256" key="1">
    <source>
        <dbReference type="ARBA" id="ARBA00004123"/>
    </source>
</evidence>
<feature type="region of interest" description="Disordered" evidence="9">
    <location>
        <begin position="120"/>
        <end position="142"/>
    </location>
</feature>
<evidence type="ECO:0000256" key="9">
    <source>
        <dbReference type="SAM" id="MobiDB-lite"/>
    </source>
</evidence>
<feature type="compositionally biased region" description="Pro residues" evidence="9">
    <location>
        <begin position="284"/>
        <end position="300"/>
    </location>
</feature>
<feature type="compositionally biased region" description="Polar residues" evidence="9">
    <location>
        <begin position="181"/>
        <end position="192"/>
    </location>
</feature>
<keyword evidence="8" id="KW-0175">Coiled coil</keyword>